<feature type="transmembrane region" description="Helical" evidence="9">
    <location>
        <begin position="388"/>
        <end position="414"/>
    </location>
</feature>
<reference evidence="11" key="1">
    <citation type="submission" date="2020-04" db="EMBL/GenBank/DDBJ databases">
        <authorList>
            <person name="Zhang T."/>
        </authorList>
    </citation>
    <scope>NUCLEOTIDE SEQUENCE</scope>
    <source>
        <strain evidence="11">HKST-UBA02</strain>
    </source>
</reference>
<reference evidence="11" key="2">
    <citation type="journal article" date="2021" name="Microbiome">
        <title>Successional dynamics and alternative stable states in a saline activated sludge microbial community over 9 years.</title>
        <authorList>
            <person name="Wang Y."/>
            <person name="Ye J."/>
            <person name="Ju F."/>
            <person name="Liu L."/>
            <person name="Boyd J.A."/>
            <person name="Deng Y."/>
            <person name="Parks D.H."/>
            <person name="Jiang X."/>
            <person name="Yin X."/>
            <person name="Woodcroft B.J."/>
            <person name="Tyson G.W."/>
            <person name="Hugenholtz P."/>
            <person name="Polz M.F."/>
            <person name="Zhang T."/>
        </authorList>
    </citation>
    <scope>NUCLEOTIDE SEQUENCE</scope>
    <source>
        <strain evidence="11">HKST-UBA02</strain>
    </source>
</reference>
<sequence length="453" mass="49490">MDELRAWSDDELRELIEREATDELESALDDLGPTGVSRLLAELDEDERQHLWALLPPEEAADHLEAIPWAQASDAFQELPPDVAAKILDEFRSDDQADFISELDDDEREAVLREMDSEDATEVRKLALYEDDVAGGLMETEFLAYDRNLTVAELVADMRGRAEELVHYDVQYTYVTENGGVLVGVLRLRDLVVTPSQRRLESIMIDAPLKTLDTTSLEDLEHLFDSVSFLAIPVVDAEGRIVGVVRRHDVEQAAGERSEGDYLKSQGIVGGEELRSMPTFRRARRRLSWLTVNIGLNVLAASVIAAHQDTISAVIALAVFLPILSDMSGCTGNQAVAVSMRELALGLARPSDAFRVWRQELSVGAINGLVLGGLLCGAAYIWKGNVWLGLVVGLAMLLNTLIAVSIGGVVPLVLKKLKFDPALASGPILTTVTDMCGFFLMLTLAGAVLGRLG</sequence>
<evidence type="ECO:0000256" key="9">
    <source>
        <dbReference type="RuleBase" id="RU362011"/>
    </source>
</evidence>
<dbReference type="InterPro" id="IPR006667">
    <property type="entry name" value="SLC41_membr_dom"/>
</dbReference>
<comment type="similarity">
    <text evidence="2 9">Belongs to the SLC41A transporter family.</text>
</comment>
<dbReference type="GO" id="GO:0015095">
    <property type="term" value="F:magnesium ion transmembrane transporter activity"/>
    <property type="evidence" value="ECO:0007669"/>
    <property type="project" value="UniProtKB-UniRule"/>
</dbReference>
<keyword evidence="8" id="KW-0129">CBS domain</keyword>
<dbReference type="Pfam" id="PF03448">
    <property type="entry name" value="MgtE_N"/>
    <property type="match status" value="1"/>
</dbReference>
<feature type="transmembrane region" description="Helical" evidence="9">
    <location>
        <begin position="361"/>
        <end position="382"/>
    </location>
</feature>
<feature type="transmembrane region" description="Helical" evidence="9">
    <location>
        <begin position="426"/>
        <end position="449"/>
    </location>
</feature>
<protein>
    <recommendedName>
        <fullName evidence="9">Magnesium transporter MgtE</fullName>
    </recommendedName>
</protein>
<evidence type="ECO:0000256" key="6">
    <source>
        <dbReference type="ARBA" id="ARBA00022989"/>
    </source>
</evidence>
<dbReference type="PANTHER" id="PTHR41394:SF5">
    <property type="entry name" value="SLC41A_MGTE INTEGRAL MEMBRANE DOMAIN-CONTAINING PROTEIN"/>
    <property type="match status" value="1"/>
</dbReference>
<evidence type="ECO:0000256" key="7">
    <source>
        <dbReference type="ARBA" id="ARBA00023136"/>
    </source>
</evidence>
<evidence type="ECO:0000256" key="1">
    <source>
        <dbReference type="ARBA" id="ARBA00004141"/>
    </source>
</evidence>
<dbReference type="SMART" id="SM00924">
    <property type="entry name" value="MgtE_N"/>
    <property type="match status" value="1"/>
</dbReference>
<evidence type="ECO:0000256" key="5">
    <source>
        <dbReference type="ARBA" id="ARBA00022842"/>
    </source>
</evidence>
<proteinExistence type="inferred from homology"/>
<feature type="transmembrane region" description="Helical" evidence="9">
    <location>
        <begin position="313"/>
        <end position="340"/>
    </location>
</feature>
<organism evidence="11 12">
    <name type="scientific">Eiseniibacteriota bacterium</name>
    <dbReference type="NCBI Taxonomy" id="2212470"/>
    <lineage>
        <taxon>Bacteria</taxon>
        <taxon>Candidatus Eiseniibacteriota</taxon>
    </lineage>
</organism>
<keyword evidence="4 9" id="KW-0812">Transmembrane</keyword>
<dbReference type="EMBL" id="JAGQHS010000196">
    <property type="protein sequence ID" value="MCA9758647.1"/>
    <property type="molecule type" value="Genomic_DNA"/>
</dbReference>
<name>A0A956SFE0_UNCEI</name>
<dbReference type="InterPro" id="IPR006668">
    <property type="entry name" value="Mg_transptr_MgtE_intracell_dom"/>
</dbReference>
<evidence type="ECO:0000256" key="8">
    <source>
        <dbReference type="PROSITE-ProRule" id="PRU00703"/>
    </source>
</evidence>
<comment type="function">
    <text evidence="9">Acts as a magnesium transporter.</text>
</comment>
<keyword evidence="9" id="KW-0479">Metal-binding</keyword>
<dbReference type="AlphaFoldDB" id="A0A956SFE0"/>
<keyword evidence="7 9" id="KW-0472">Membrane</keyword>
<dbReference type="Gene3D" id="1.10.357.20">
    <property type="entry name" value="SLC41 divalent cation transporters, integral membrane domain"/>
    <property type="match status" value="1"/>
</dbReference>
<dbReference type="InterPro" id="IPR038076">
    <property type="entry name" value="MgtE_N_sf"/>
</dbReference>
<dbReference type="InterPro" id="IPR000644">
    <property type="entry name" value="CBS_dom"/>
</dbReference>
<evidence type="ECO:0000256" key="2">
    <source>
        <dbReference type="ARBA" id="ARBA00009749"/>
    </source>
</evidence>
<keyword evidence="3 9" id="KW-0813">Transport</keyword>
<comment type="caution">
    <text evidence="11">The sequence shown here is derived from an EMBL/GenBank/DDBJ whole genome shotgun (WGS) entry which is preliminary data.</text>
</comment>
<dbReference type="NCBIfam" id="TIGR00400">
    <property type="entry name" value="mgtE"/>
    <property type="match status" value="1"/>
</dbReference>
<evidence type="ECO:0000259" key="10">
    <source>
        <dbReference type="PROSITE" id="PS51371"/>
    </source>
</evidence>
<evidence type="ECO:0000256" key="3">
    <source>
        <dbReference type="ARBA" id="ARBA00022448"/>
    </source>
</evidence>
<evidence type="ECO:0000313" key="12">
    <source>
        <dbReference type="Proteomes" id="UP000739538"/>
    </source>
</evidence>
<feature type="transmembrane region" description="Helical" evidence="9">
    <location>
        <begin position="287"/>
        <end position="307"/>
    </location>
</feature>
<dbReference type="Pfam" id="PF01769">
    <property type="entry name" value="MgtE"/>
    <property type="match status" value="1"/>
</dbReference>
<accession>A0A956SFE0</accession>
<keyword evidence="5 9" id="KW-0460">Magnesium</keyword>
<dbReference type="SUPFAM" id="SSF158791">
    <property type="entry name" value="MgtE N-terminal domain-like"/>
    <property type="match status" value="1"/>
</dbReference>
<keyword evidence="9" id="KW-1003">Cell membrane</keyword>
<dbReference type="Proteomes" id="UP000739538">
    <property type="component" value="Unassembled WGS sequence"/>
</dbReference>
<dbReference type="InterPro" id="IPR006669">
    <property type="entry name" value="MgtE_transporter"/>
</dbReference>
<dbReference type="InterPro" id="IPR046342">
    <property type="entry name" value="CBS_dom_sf"/>
</dbReference>
<dbReference type="PANTHER" id="PTHR41394">
    <property type="entry name" value="MAGNESIUM TRANSPORTER MGTE"/>
    <property type="match status" value="1"/>
</dbReference>
<dbReference type="GO" id="GO:0005886">
    <property type="term" value="C:plasma membrane"/>
    <property type="evidence" value="ECO:0007669"/>
    <property type="project" value="UniProtKB-SubCell"/>
</dbReference>
<comment type="subcellular location">
    <subcellularLocation>
        <location evidence="9">Cell membrane</location>
        <topology evidence="9">Multi-pass membrane protein</topology>
    </subcellularLocation>
    <subcellularLocation>
        <location evidence="1">Membrane</location>
        <topology evidence="1">Multi-pass membrane protein</topology>
    </subcellularLocation>
</comment>
<gene>
    <name evidence="11" type="primary">mgtE</name>
    <name evidence="11" type="ORF">KDA27_22815</name>
</gene>
<dbReference type="GO" id="GO:0046872">
    <property type="term" value="F:metal ion binding"/>
    <property type="evidence" value="ECO:0007669"/>
    <property type="project" value="UniProtKB-KW"/>
</dbReference>
<feature type="domain" description="CBS" evidence="10">
    <location>
        <begin position="204"/>
        <end position="262"/>
    </location>
</feature>
<dbReference type="SUPFAM" id="SSF161093">
    <property type="entry name" value="MgtE membrane domain-like"/>
    <property type="match status" value="1"/>
</dbReference>
<dbReference type="Gene3D" id="3.10.580.10">
    <property type="entry name" value="CBS-domain"/>
    <property type="match status" value="1"/>
</dbReference>
<dbReference type="InterPro" id="IPR036739">
    <property type="entry name" value="SLC41_membr_dom_sf"/>
</dbReference>
<dbReference type="SUPFAM" id="SSF54631">
    <property type="entry name" value="CBS-domain pair"/>
    <property type="match status" value="1"/>
</dbReference>
<dbReference type="PROSITE" id="PS51371">
    <property type="entry name" value="CBS"/>
    <property type="match status" value="1"/>
</dbReference>
<keyword evidence="6 9" id="KW-1133">Transmembrane helix</keyword>
<dbReference type="Pfam" id="PF00571">
    <property type="entry name" value="CBS"/>
    <property type="match status" value="1"/>
</dbReference>
<dbReference type="Gene3D" id="1.25.60.10">
    <property type="entry name" value="MgtE N-terminal domain-like"/>
    <property type="match status" value="1"/>
</dbReference>
<comment type="subunit">
    <text evidence="9">Homodimer.</text>
</comment>
<evidence type="ECO:0000313" key="11">
    <source>
        <dbReference type="EMBL" id="MCA9758647.1"/>
    </source>
</evidence>
<evidence type="ECO:0000256" key="4">
    <source>
        <dbReference type="ARBA" id="ARBA00022692"/>
    </source>
</evidence>